<organism evidence="4 5">
    <name type="scientific">Podospora didyma</name>
    <dbReference type="NCBI Taxonomy" id="330526"/>
    <lineage>
        <taxon>Eukaryota</taxon>
        <taxon>Fungi</taxon>
        <taxon>Dikarya</taxon>
        <taxon>Ascomycota</taxon>
        <taxon>Pezizomycotina</taxon>
        <taxon>Sordariomycetes</taxon>
        <taxon>Sordariomycetidae</taxon>
        <taxon>Sordariales</taxon>
        <taxon>Podosporaceae</taxon>
        <taxon>Podospora</taxon>
    </lineage>
</organism>
<sequence>MRTGPFHSWTWAASLSALLSIFPHPVISDGSGSTANNASSSSSPLATTTTGAGGGSGQNATEMSFLFPRPGETYRLSDTGLAPIIAVQNEQPAPPGWGDRWFVYWRVEGVNEPVGAPHRWQNNYIGKWAGTTTPKGYEILWSSADNTSLIILGRPSYPGLLPAGEYRFWWQRIWYSGCVGSDPEGVYGGTGAGCGSMGNGWPGHESGGPVEQFNITIAASSPSVSSVPVAAFPTLTSACGATVAQISFQAAPVTTEGPDCARYNPTISPYCFKTLPVTNEPAPCKVTVDAAVAARVSAIMTWTPTPTATSLGSVVDPSSRTSWLGVIVIGLGSRLLF</sequence>
<evidence type="ECO:0000313" key="5">
    <source>
        <dbReference type="Proteomes" id="UP001285441"/>
    </source>
</evidence>
<feature type="chain" id="PRO_5042124993" description="DUF7136 domain-containing protein" evidence="2">
    <location>
        <begin position="29"/>
        <end position="337"/>
    </location>
</feature>
<reference evidence="4" key="1">
    <citation type="journal article" date="2023" name="Mol. Phylogenet. Evol.">
        <title>Genome-scale phylogeny and comparative genomics of the fungal order Sordariales.</title>
        <authorList>
            <person name="Hensen N."/>
            <person name="Bonometti L."/>
            <person name="Westerberg I."/>
            <person name="Brannstrom I.O."/>
            <person name="Guillou S."/>
            <person name="Cros-Aarteil S."/>
            <person name="Calhoun S."/>
            <person name="Haridas S."/>
            <person name="Kuo A."/>
            <person name="Mondo S."/>
            <person name="Pangilinan J."/>
            <person name="Riley R."/>
            <person name="LaButti K."/>
            <person name="Andreopoulos B."/>
            <person name="Lipzen A."/>
            <person name="Chen C."/>
            <person name="Yan M."/>
            <person name="Daum C."/>
            <person name="Ng V."/>
            <person name="Clum A."/>
            <person name="Steindorff A."/>
            <person name="Ohm R.A."/>
            <person name="Martin F."/>
            <person name="Silar P."/>
            <person name="Natvig D.O."/>
            <person name="Lalanne C."/>
            <person name="Gautier V."/>
            <person name="Ament-Velasquez S.L."/>
            <person name="Kruys A."/>
            <person name="Hutchinson M.I."/>
            <person name="Powell A.J."/>
            <person name="Barry K."/>
            <person name="Miller A.N."/>
            <person name="Grigoriev I.V."/>
            <person name="Debuchy R."/>
            <person name="Gladieux P."/>
            <person name="Hiltunen Thoren M."/>
            <person name="Johannesson H."/>
        </authorList>
    </citation>
    <scope>NUCLEOTIDE SEQUENCE</scope>
    <source>
        <strain evidence="4">CBS 232.78</strain>
    </source>
</reference>
<feature type="region of interest" description="Disordered" evidence="1">
    <location>
        <begin position="31"/>
        <end position="63"/>
    </location>
</feature>
<proteinExistence type="predicted"/>
<comment type="caution">
    <text evidence="4">The sequence shown here is derived from an EMBL/GenBank/DDBJ whole genome shotgun (WGS) entry which is preliminary data.</text>
</comment>
<dbReference type="InterPro" id="IPR055560">
    <property type="entry name" value="DUF7136"/>
</dbReference>
<evidence type="ECO:0000256" key="1">
    <source>
        <dbReference type="SAM" id="MobiDB-lite"/>
    </source>
</evidence>
<protein>
    <recommendedName>
        <fullName evidence="3">DUF7136 domain-containing protein</fullName>
    </recommendedName>
</protein>
<dbReference type="Pfam" id="PF23584">
    <property type="entry name" value="DUF7136"/>
    <property type="match status" value="1"/>
</dbReference>
<keyword evidence="5" id="KW-1185">Reference proteome</keyword>
<evidence type="ECO:0000259" key="3">
    <source>
        <dbReference type="Pfam" id="PF23584"/>
    </source>
</evidence>
<dbReference type="Proteomes" id="UP001285441">
    <property type="component" value="Unassembled WGS sequence"/>
</dbReference>
<feature type="signal peptide" evidence="2">
    <location>
        <begin position="1"/>
        <end position="28"/>
    </location>
</feature>
<dbReference type="AlphaFoldDB" id="A0AAE0NQK9"/>
<feature type="domain" description="DUF7136" evidence="3">
    <location>
        <begin position="59"/>
        <end position="303"/>
    </location>
</feature>
<evidence type="ECO:0000313" key="4">
    <source>
        <dbReference type="EMBL" id="KAK3385739.1"/>
    </source>
</evidence>
<gene>
    <name evidence="4" type="ORF">B0H63DRAFT_473503</name>
</gene>
<keyword evidence="2" id="KW-0732">Signal</keyword>
<feature type="compositionally biased region" description="Low complexity" evidence="1">
    <location>
        <begin position="31"/>
        <end position="50"/>
    </location>
</feature>
<evidence type="ECO:0000256" key="2">
    <source>
        <dbReference type="SAM" id="SignalP"/>
    </source>
</evidence>
<name>A0AAE0NQK9_9PEZI</name>
<accession>A0AAE0NQK9</accession>
<reference evidence="4" key="2">
    <citation type="submission" date="2023-06" db="EMBL/GenBank/DDBJ databases">
        <authorList>
            <consortium name="Lawrence Berkeley National Laboratory"/>
            <person name="Haridas S."/>
            <person name="Hensen N."/>
            <person name="Bonometti L."/>
            <person name="Westerberg I."/>
            <person name="Brannstrom I.O."/>
            <person name="Guillou S."/>
            <person name="Cros-Aarteil S."/>
            <person name="Calhoun S."/>
            <person name="Kuo A."/>
            <person name="Mondo S."/>
            <person name="Pangilinan J."/>
            <person name="Riley R."/>
            <person name="LaButti K."/>
            <person name="Andreopoulos B."/>
            <person name="Lipzen A."/>
            <person name="Chen C."/>
            <person name="Yanf M."/>
            <person name="Daum C."/>
            <person name="Ng V."/>
            <person name="Clum A."/>
            <person name="Steindorff A."/>
            <person name="Ohm R."/>
            <person name="Martin F."/>
            <person name="Silar P."/>
            <person name="Natvig D."/>
            <person name="Lalanne C."/>
            <person name="Gautier V."/>
            <person name="Ament-velasquez S.L."/>
            <person name="Kruys A."/>
            <person name="Hutchinson M.I."/>
            <person name="Powell A.J."/>
            <person name="Barry K."/>
            <person name="Miller A.N."/>
            <person name="Grigoriev I.V."/>
            <person name="Debuchy R."/>
            <person name="Gladieux P."/>
            <person name="Thoren M.H."/>
            <person name="Johannesson H."/>
        </authorList>
    </citation>
    <scope>NUCLEOTIDE SEQUENCE</scope>
    <source>
        <strain evidence="4">CBS 232.78</strain>
    </source>
</reference>
<dbReference type="EMBL" id="JAULSW010000004">
    <property type="protein sequence ID" value="KAK3385739.1"/>
    <property type="molecule type" value="Genomic_DNA"/>
</dbReference>